<dbReference type="Gene3D" id="2.30.30.40">
    <property type="entry name" value="SH3 Domains"/>
    <property type="match status" value="1"/>
</dbReference>
<keyword evidence="1" id="KW-0802">TPR repeat</keyword>
<gene>
    <name evidence="4" type="ORF">DWB61_16025</name>
</gene>
<sequence length="251" mass="28766">MQKFIYTLIALALSIQLFAQIQANPIQEANDLYQKGEYEEAVKSYESVLETRIEAPEIYFNLANAYYKTGKIAPAILNYERALLLSPEDEDIKYNLELAQKNVTDKLEVLPEFFVSSWVSGLWNSLSANAWSWLSIGFFFFFLALMSLYLYSKLSRIKKLGFFLSILCLLSSLVFYNFASKMNEQLTLRQYAIIFNPSVTVKGSPDESGTQLFLLHEGTKVKVIEALGDWRNIKISDGNQGWIKKEDIEII</sequence>
<proteinExistence type="predicted"/>
<keyword evidence="2" id="KW-0472">Membrane</keyword>
<dbReference type="Proteomes" id="UP000285794">
    <property type="component" value="Unassembled WGS sequence"/>
</dbReference>
<name>A0A425XX97_9BACT</name>
<keyword evidence="5" id="KW-1185">Reference proteome</keyword>
<evidence type="ECO:0000256" key="2">
    <source>
        <dbReference type="SAM" id="Phobius"/>
    </source>
</evidence>
<feature type="signal peptide" evidence="3">
    <location>
        <begin position="1"/>
        <end position="19"/>
    </location>
</feature>
<keyword evidence="2" id="KW-0812">Transmembrane</keyword>
<dbReference type="RefSeq" id="WP_125031914.1">
    <property type="nucleotide sequence ID" value="NZ_JAPXVP010000019.1"/>
</dbReference>
<dbReference type="Pfam" id="PF13414">
    <property type="entry name" value="TPR_11"/>
    <property type="match status" value="1"/>
</dbReference>
<evidence type="ECO:0000256" key="3">
    <source>
        <dbReference type="SAM" id="SignalP"/>
    </source>
</evidence>
<feature type="chain" id="PRO_5019160666" evidence="3">
    <location>
        <begin position="20"/>
        <end position="251"/>
    </location>
</feature>
<accession>A0A425XX97</accession>
<dbReference type="EMBL" id="QQWG01000022">
    <property type="protein sequence ID" value="RRG19280.1"/>
    <property type="molecule type" value="Genomic_DNA"/>
</dbReference>
<evidence type="ECO:0000313" key="5">
    <source>
        <dbReference type="Proteomes" id="UP000285794"/>
    </source>
</evidence>
<dbReference type="PROSITE" id="PS50005">
    <property type="entry name" value="TPR"/>
    <property type="match status" value="1"/>
</dbReference>
<feature type="repeat" description="TPR" evidence="1">
    <location>
        <begin position="56"/>
        <end position="89"/>
    </location>
</feature>
<feature type="transmembrane region" description="Helical" evidence="2">
    <location>
        <begin position="130"/>
        <end position="151"/>
    </location>
</feature>
<protein>
    <submittedName>
        <fullName evidence="4">Tetratricopeptide repeat protein</fullName>
    </submittedName>
</protein>
<reference evidence="4 5" key="1">
    <citation type="submission" date="2018-07" db="EMBL/GenBank/DDBJ databases">
        <title>Draft genome sequence of Ancylomarina sp. M1P.</title>
        <authorList>
            <person name="Yadav S."/>
            <person name="Villanueva L."/>
            <person name="Damste J.S.S."/>
        </authorList>
    </citation>
    <scope>NUCLEOTIDE SEQUENCE [LARGE SCALE GENOMIC DNA]</scope>
    <source>
        <strain evidence="4 5">M1P</strain>
    </source>
</reference>
<dbReference type="Gene3D" id="1.25.40.10">
    <property type="entry name" value="Tetratricopeptide repeat domain"/>
    <property type="match status" value="1"/>
</dbReference>
<dbReference type="InterPro" id="IPR011990">
    <property type="entry name" value="TPR-like_helical_dom_sf"/>
</dbReference>
<keyword evidence="2" id="KW-1133">Transmembrane helix</keyword>
<dbReference type="SMART" id="SM00028">
    <property type="entry name" value="TPR"/>
    <property type="match status" value="1"/>
</dbReference>
<dbReference type="OrthoDB" id="9776208at2"/>
<comment type="caution">
    <text evidence="4">The sequence shown here is derived from an EMBL/GenBank/DDBJ whole genome shotgun (WGS) entry which is preliminary data.</text>
</comment>
<dbReference type="AlphaFoldDB" id="A0A425XX97"/>
<evidence type="ECO:0000313" key="4">
    <source>
        <dbReference type="EMBL" id="RRG19280.1"/>
    </source>
</evidence>
<keyword evidence="3" id="KW-0732">Signal</keyword>
<dbReference type="SUPFAM" id="SSF48452">
    <property type="entry name" value="TPR-like"/>
    <property type="match status" value="1"/>
</dbReference>
<dbReference type="PROSITE" id="PS50293">
    <property type="entry name" value="TPR_REGION"/>
    <property type="match status" value="1"/>
</dbReference>
<organism evidence="4 5">
    <name type="scientific">Ancylomarina euxinus</name>
    <dbReference type="NCBI Taxonomy" id="2283627"/>
    <lineage>
        <taxon>Bacteria</taxon>
        <taxon>Pseudomonadati</taxon>
        <taxon>Bacteroidota</taxon>
        <taxon>Bacteroidia</taxon>
        <taxon>Marinilabiliales</taxon>
        <taxon>Marinifilaceae</taxon>
        <taxon>Ancylomarina</taxon>
    </lineage>
</organism>
<feature type="transmembrane region" description="Helical" evidence="2">
    <location>
        <begin position="160"/>
        <end position="179"/>
    </location>
</feature>
<dbReference type="InterPro" id="IPR019734">
    <property type="entry name" value="TPR_rpt"/>
</dbReference>
<evidence type="ECO:0000256" key="1">
    <source>
        <dbReference type="PROSITE-ProRule" id="PRU00339"/>
    </source>
</evidence>